<reference evidence="4 5" key="1">
    <citation type="submission" date="2016-10" db="EMBL/GenBank/DDBJ databases">
        <authorList>
            <person name="de Groot N.N."/>
        </authorList>
    </citation>
    <scope>NUCLEOTIDE SEQUENCE [LARGE SCALE GENOMIC DNA]</scope>
    <source>
        <strain evidence="4 5">DSM 43941</strain>
    </source>
</reference>
<dbReference type="RefSeq" id="WP_092545253.1">
    <property type="nucleotide sequence ID" value="NZ_BOMJ01000001.1"/>
</dbReference>
<dbReference type="EMBL" id="LT629758">
    <property type="protein sequence ID" value="SDT26621.1"/>
    <property type="molecule type" value="Genomic_DNA"/>
</dbReference>
<dbReference type="Gene3D" id="3.40.630.30">
    <property type="match status" value="1"/>
</dbReference>
<proteinExistence type="predicted"/>
<feature type="domain" description="N-acetyltransferase" evidence="3">
    <location>
        <begin position="1"/>
        <end position="171"/>
    </location>
</feature>
<protein>
    <submittedName>
        <fullName evidence="4">Acetyltransferase (GNAT) family protein</fullName>
    </submittedName>
</protein>
<sequence>MILREATVDDAGVLADVHVTAWRQAYQGQIPQHYLDQMDPGRRRDRWRQILHDPGAAVTLVADSGSPGVIGFIRVSSSRDSDADPRQVGEVQGLYLLSAFWGLGAGRLLMEAGLRRLAEAGYRESTLWVLATNERARRFYEAGGWIPDGTTKTDDSRGFPLFEIRYRRALRTAS</sequence>
<dbReference type="Pfam" id="PF00583">
    <property type="entry name" value="Acetyltransf_1"/>
    <property type="match status" value="1"/>
</dbReference>
<name>A0A1H1YYS9_9ACTN</name>
<dbReference type="OrthoDB" id="5243635at2"/>
<dbReference type="InterPro" id="IPR050680">
    <property type="entry name" value="YpeA/RimI_acetyltransf"/>
</dbReference>
<evidence type="ECO:0000259" key="3">
    <source>
        <dbReference type="PROSITE" id="PS51186"/>
    </source>
</evidence>
<dbReference type="CDD" id="cd04301">
    <property type="entry name" value="NAT_SF"/>
    <property type="match status" value="1"/>
</dbReference>
<dbReference type="SUPFAM" id="SSF55729">
    <property type="entry name" value="Acyl-CoA N-acyltransferases (Nat)"/>
    <property type="match status" value="1"/>
</dbReference>
<evidence type="ECO:0000256" key="1">
    <source>
        <dbReference type="ARBA" id="ARBA00022679"/>
    </source>
</evidence>
<keyword evidence="5" id="KW-1185">Reference proteome</keyword>
<gene>
    <name evidence="4" type="ORF">SAMN04489716_3059</name>
</gene>
<dbReference type="InterPro" id="IPR016181">
    <property type="entry name" value="Acyl_CoA_acyltransferase"/>
</dbReference>
<dbReference type="STRING" id="113562.SAMN04489716_3059"/>
<dbReference type="PANTHER" id="PTHR43420:SF43">
    <property type="entry name" value="SPERMINE_SPERMIDINE ACETYLTRANSFERASE"/>
    <property type="match status" value="1"/>
</dbReference>
<evidence type="ECO:0000256" key="2">
    <source>
        <dbReference type="ARBA" id="ARBA00023315"/>
    </source>
</evidence>
<dbReference type="PROSITE" id="PS51186">
    <property type="entry name" value="GNAT"/>
    <property type="match status" value="1"/>
</dbReference>
<dbReference type="Proteomes" id="UP000198688">
    <property type="component" value="Chromosome I"/>
</dbReference>
<accession>A0A1H1YYS9</accession>
<dbReference type="PANTHER" id="PTHR43420">
    <property type="entry name" value="ACETYLTRANSFERASE"/>
    <property type="match status" value="1"/>
</dbReference>
<dbReference type="InterPro" id="IPR000182">
    <property type="entry name" value="GNAT_dom"/>
</dbReference>
<dbReference type="GO" id="GO:0016747">
    <property type="term" value="F:acyltransferase activity, transferring groups other than amino-acyl groups"/>
    <property type="evidence" value="ECO:0007669"/>
    <property type="project" value="InterPro"/>
</dbReference>
<keyword evidence="1 4" id="KW-0808">Transferase</keyword>
<organism evidence="4 5">
    <name type="scientific">Actinoplanes derwentensis</name>
    <dbReference type="NCBI Taxonomy" id="113562"/>
    <lineage>
        <taxon>Bacteria</taxon>
        <taxon>Bacillati</taxon>
        <taxon>Actinomycetota</taxon>
        <taxon>Actinomycetes</taxon>
        <taxon>Micromonosporales</taxon>
        <taxon>Micromonosporaceae</taxon>
        <taxon>Actinoplanes</taxon>
    </lineage>
</organism>
<keyword evidence="2" id="KW-0012">Acyltransferase</keyword>
<evidence type="ECO:0000313" key="5">
    <source>
        <dbReference type="Proteomes" id="UP000198688"/>
    </source>
</evidence>
<dbReference type="AlphaFoldDB" id="A0A1H1YYS9"/>
<evidence type="ECO:0000313" key="4">
    <source>
        <dbReference type="EMBL" id="SDT26621.1"/>
    </source>
</evidence>